<accession>A0ACB8R0C7</accession>
<gene>
    <name evidence="1" type="ORF">FA95DRAFT_1473810</name>
</gene>
<evidence type="ECO:0000313" key="1">
    <source>
        <dbReference type="EMBL" id="KAI0037428.1"/>
    </source>
</evidence>
<dbReference type="EMBL" id="MU276967">
    <property type="protein sequence ID" value="KAI0037428.1"/>
    <property type="molecule type" value="Genomic_DNA"/>
</dbReference>
<reference evidence="1" key="2">
    <citation type="journal article" date="2022" name="New Phytol.">
        <title>Evolutionary transition to the ectomycorrhizal habit in the genomes of a hyperdiverse lineage of mushroom-forming fungi.</title>
        <authorList>
            <person name="Looney B."/>
            <person name="Miyauchi S."/>
            <person name="Morin E."/>
            <person name="Drula E."/>
            <person name="Courty P.E."/>
            <person name="Kohler A."/>
            <person name="Kuo A."/>
            <person name="LaButti K."/>
            <person name="Pangilinan J."/>
            <person name="Lipzen A."/>
            <person name="Riley R."/>
            <person name="Andreopoulos W."/>
            <person name="He G."/>
            <person name="Johnson J."/>
            <person name="Nolan M."/>
            <person name="Tritt A."/>
            <person name="Barry K.W."/>
            <person name="Grigoriev I.V."/>
            <person name="Nagy L.G."/>
            <person name="Hibbett D."/>
            <person name="Henrissat B."/>
            <person name="Matheny P.B."/>
            <person name="Labbe J."/>
            <person name="Martin F.M."/>
        </authorList>
    </citation>
    <scope>NUCLEOTIDE SEQUENCE</scope>
    <source>
        <strain evidence="1">FP105234-sp</strain>
    </source>
</reference>
<keyword evidence="2" id="KW-1185">Reference proteome</keyword>
<sequence length="119" mass="13452">VTHILRPEIPHITIPFIDDVPVKGPASEYKDDQGKYETIADNGGIRQFVWEHFQNLNRVVQRMGYSGWKTILCAPEIVVVGHRCTRDGRIPDEQRVAKIVNWGPCQDLSNVRAFLGTVG</sequence>
<feature type="non-terminal residue" evidence="1">
    <location>
        <position position="1"/>
    </location>
</feature>
<dbReference type="Proteomes" id="UP000814033">
    <property type="component" value="Unassembled WGS sequence"/>
</dbReference>
<organism evidence="1 2">
    <name type="scientific">Auriscalpium vulgare</name>
    <dbReference type="NCBI Taxonomy" id="40419"/>
    <lineage>
        <taxon>Eukaryota</taxon>
        <taxon>Fungi</taxon>
        <taxon>Dikarya</taxon>
        <taxon>Basidiomycota</taxon>
        <taxon>Agaricomycotina</taxon>
        <taxon>Agaricomycetes</taxon>
        <taxon>Russulales</taxon>
        <taxon>Auriscalpiaceae</taxon>
        <taxon>Auriscalpium</taxon>
    </lineage>
</organism>
<protein>
    <submittedName>
        <fullName evidence="1">Uncharacterized protein</fullName>
    </submittedName>
</protein>
<proteinExistence type="predicted"/>
<reference evidence="1" key="1">
    <citation type="submission" date="2021-02" db="EMBL/GenBank/DDBJ databases">
        <authorList>
            <consortium name="DOE Joint Genome Institute"/>
            <person name="Ahrendt S."/>
            <person name="Looney B.P."/>
            <person name="Miyauchi S."/>
            <person name="Morin E."/>
            <person name="Drula E."/>
            <person name="Courty P.E."/>
            <person name="Chicoki N."/>
            <person name="Fauchery L."/>
            <person name="Kohler A."/>
            <person name="Kuo A."/>
            <person name="Labutti K."/>
            <person name="Pangilinan J."/>
            <person name="Lipzen A."/>
            <person name="Riley R."/>
            <person name="Andreopoulos W."/>
            <person name="He G."/>
            <person name="Johnson J."/>
            <person name="Barry K.W."/>
            <person name="Grigoriev I.V."/>
            <person name="Nagy L."/>
            <person name="Hibbett D."/>
            <person name="Henrissat B."/>
            <person name="Matheny P.B."/>
            <person name="Labbe J."/>
            <person name="Martin F."/>
        </authorList>
    </citation>
    <scope>NUCLEOTIDE SEQUENCE</scope>
    <source>
        <strain evidence="1">FP105234-sp</strain>
    </source>
</reference>
<name>A0ACB8R0C7_9AGAM</name>
<comment type="caution">
    <text evidence="1">The sequence shown here is derived from an EMBL/GenBank/DDBJ whole genome shotgun (WGS) entry which is preliminary data.</text>
</comment>
<feature type="non-terminal residue" evidence="1">
    <location>
        <position position="119"/>
    </location>
</feature>
<evidence type="ECO:0000313" key="2">
    <source>
        <dbReference type="Proteomes" id="UP000814033"/>
    </source>
</evidence>